<keyword evidence="3" id="KW-1185">Reference proteome</keyword>
<dbReference type="InterPro" id="IPR000182">
    <property type="entry name" value="GNAT_dom"/>
</dbReference>
<dbReference type="EMBL" id="FMWO01000091">
    <property type="protein sequence ID" value="SCZ86804.1"/>
    <property type="molecule type" value="Genomic_DNA"/>
</dbReference>
<dbReference type="SUPFAM" id="SSF55729">
    <property type="entry name" value="Acyl-CoA N-acyltransferases (Nat)"/>
    <property type="match status" value="1"/>
</dbReference>
<dbReference type="Gene3D" id="3.40.630.30">
    <property type="match status" value="1"/>
</dbReference>
<organism evidence="2 3">
    <name type="scientific">Nitrosomonas mobilis</name>
    <dbReference type="NCBI Taxonomy" id="51642"/>
    <lineage>
        <taxon>Bacteria</taxon>
        <taxon>Pseudomonadati</taxon>
        <taxon>Pseudomonadota</taxon>
        <taxon>Betaproteobacteria</taxon>
        <taxon>Nitrosomonadales</taxon>
        <taxon>Nitrosomonadaceae</taxon>
        <taxon>Nitrosomonas</taxon>
    </lineage>
</organism>
<name>A0A1G5SHZ4_9PROT</name>
<dbReference type="OrthoDB" id="119501at2"/>
<accession>A0A1G5SHZ4</accession>
<dbReference type="RefSeq" id="WP_090288055.1">
    <property type="nucleotide sequence ID" value="NZ_FMWO01000091.1"/>
</dbReference>
<evidence type="ECO:0000313" key="2">
    <source>
        <dbReference type="EMBL" id="SCZ86804.1"/>
    </source>
</evidence>
<evidence type="ECO:0000259" key="1">
    <source>
        <dbReference type="PROSITE" id="PS51186"/>
    </source>
</evidence>
<evidence type="ECO:0000313" key="3">
    <source>
        <dbReference type="Proteomes" id="UP000198729"/>
    </source>
</evidence>
<dbReference type="InterPro" id="IPR016181">
    <property type="entry name" value="Acyl_CoA_acyltransferase"/>
</dbReference>
<dbReference type="GO" id="GO:0016747">
    <property type="term" value="F:acyltransferase activity, transferring groups other than amino-acyl groups"/>
    <property type="evidence" value="ECO:0007669"/>
    <property type="project" value="InterPro"/>
</dbReference>
<protein>
    <submittedName>
        <fullName evidence="2">GCN5-related N-acetyltransferase</fullName>
    </submittedName>
</protein>
<gene>
    <name evidence="2" type="ORF">NSMM_80022</name>
</gene>
<dbReference type="STRING" id="51642.NSMM_80022"/>
<dbReference type="Proteomes" id="UP000198729">
    <property type="component" value="Unassembled WGS sequence"/>
</dbReference>
<keyword evidence="2" id="KW-0808">Transferase</keyword>
<dbReference type="CDD" id="cd04301">
    <property type="entry name" value="NAT_SF"/>
    <property type="match status" value="1"/>
</dbReference>
<sequence>MTALHFRVARVDDSAEIAQLVNEAYRPAPGMGGWTHESDLISGKRINSEKVENLIKQEDSTILVGVLGSIIVTCVHIEKDGANGYIGMLAVSPSLQGLGKGKEVLTQAEEYAVKNFNSNNFVMVVVAARTELISFYLRRGYKKTGTTIQYPLDAGVGTPKFDALQIEILHKASNSALNLAPSSCRTAITRCRLALR</sequence>
<reference evidence="2 3" key="1">
    <citation type="submission" date="2016-10" db="EMBL/GenBank/DDBJ databases">
        <authorList>
            <person name="de Groot N.N."/>
        </authorList>
    </citation>
    <scope>NUCLEOTIDE SEQUENCE [LARGE SCALE GENOMIC DNA]</scope>
    <source>
        <strain evidence="2">1</strain>
    </source>
</reference>
<dbReference type="Pfam" id="PF13673">
    <property type="entry name" value="Acetyltransf_10"/>
    <property type="match status" value="1"/>
</dbReference>
<dbReference type="AlphaFoldDB" id="A0A1G5SHZ4"/>
<feature type="domain" description="N-acetyltransferase" evidence="1">
    <location>
        <begin position="4"/>
        <end position="165"/>
    </location>
</feature>
<dbReference type="PROSITE" id="PS51186">
    <property type="entry name" value="GNAT"/>
    <property type="match status" value="1"/>
</dbReference>
<proteinExistence type="predicted"/>